<dbReference type="PANTHER" id="PTHR19876:SF2">
    <property type="entry name" value="COATOMER SUBUNIT BETA"/>
    <property type="match status" value="1"/>
</dbReference>
<dbReference type="GO" id="GO:0006886">
    <property type="term" value="P:intracellular protein transport"/>
    <property type="evidence" value="ECO:0007669"/>
    <property type="project" value="TreeGrafter"/>
</dbReference>
<evidence type="ECO:0000256" key="1">
    <source>
        <dbReference type="ARBA" id="ARBA00022574"/>
    </source>
</evidence>
<dbReference type="GO" id="GO:0030126">
    <property type="term" value="C:COPI vesicle coat"/>
    <property type="evidence" value="ECO:0007669"/>
    <property type="project" value="TreeGrafter"/>
</dbReference>
<reference evidence="4" key="1">
    <citation type="submission" date="2021-11" db="EMBL/GenBank/DDBJ databases">
        <authorList>
            <person name="Islam A."/>
            <person name="Islam S."/>
            <person name="Flora M.S."/>
            <person name="Rahman M."/>
            <person name="Ziaur R.M."/>
            <person name="Epstein J.H."/>
            <person name="Hassan M."/>
            <person name="Klassen M."/>
            <person name="Woodard K."/>
            <person name="Webb A."/>
            <person name="Webby R.J."/>
            <person name="El Zowalaty M.E."/>
        </authorList>
    </citation>
    <scope>NUCLEOTIDE SEQUENCE</scope>
    <source>
        <strain evidence="4">Pbs3</strain>
    </source>
</reference>
<proteinExistence type="predicted"/>
<dbReference type="GO" id="GO:0006890">
    <property type="term" value="P:retrograde vesicle-mediated transport, Golgi to endoplasmic reticulum"/>
    <property type="evidence" value="ECO:0007669"/>
    <property type="project" value="TreeGrafter"/>
</dbReference>
<dbReference type="GO" id="GO:0006888">
    <property type="term" value="P:endoplasmic reticulum to Golgi vesicle-mediated transport"/>
    <property type="evidence" value="ECO:0007669"/>
    <property type="project" value="TreeGrafter"/>
</dbReference>
<dbReference type="Gene3D" id="2.130.10.10">
    <property type="entry name" value="YVTN repeat-like/Quinoprotein amine dehydrogenase"/>
    <property type="match status" value="1"/>
</dbReference>
<organism evidence="4 5">
    <name type="scientific">Peronospora belbahrii</name>
    <dbReference type="NCBI Taxonomy" id="622444"/>
    <lineage>
        <taxon>Eukaryota</taxon>
        <taxon>Sar</taxon>
        <taxon>Stramenopiles</taxon>
        <taxon>Oomycota</taxon>
        <taxon>Peronosporomycetes</taxon>
        <taxon>Peronosporales</taxon>
        <taxon>Peronosporaceae</taxon>
        <taxon>Peronospora</taxon>
    </lineage>
</organism>
<evidence type="ECO:0000256" key="2">
    <source>
        <dbReference type="ARBA" id="ARBA00022737"/>
    </source>
</evidence>
<dbReference type="InterPro" id="IPR050844">
    <property type="entry name" value="Coatomer_complex_subunit"/>
</dbReference>
<dbReference type="PANTHER" id="PTHR19876">
    <property type="entry name" value="COATOMER"/>
    <property type="match status" value="1"/>
</dbReference>
<keyword evidence="1 3" id="KW-0853">WD repeat</keyword>
<sequence>MPLHLDIKRKLSSRSERVKSVDLHPTEPWVLSALYSGSLMIWNYATQSLVKTLEVSSLNAKFVARKQWLLRNKAFGTALDFSWSPTDIGHYIIRENILRLTLCRNFKKVKSEVPRVLSPKELRLIRKIDVVVKNVFWSENGSFIVLASEPSFFVLRYNKAVVAQSFAAGTNLPDEGIDGAFDLLHGISEKVDSTTTRAGGEVMTLAHLKQKVYLLSNARVPNCCGAS</sequence>
<dbReference type="InterPro" id="IPR001680">
    <property type="entry name" value="WD40_rpt"/>
</dbReference>
<dbReference type="EMBL" id="CAKKTJ010000329">
    <property type="protein sequence ID" value="CAH0481482.1"/>
    <property type="molecule type" value="Genomic_DNA"/>
</dbReference>
<gene>
    <name evidence="4" type="ORF">PBS003_LOCUS8088</name>
</gene>
<name>A0AAU9LB85_9STRA</name>
<evidence type="ECO:0000313" key="5">
    <source>
        <dbReference type="Proteomes" id="UP001160483"/>
    </source>
</evidence>
<evidence type="ECO:0000256" key="3">
    <source>
        <dbReference type="PROSITE-ProRule" id="PRU00221"/>
    </source>
</evidence>
<dbReference type="InterPro" id="IPR036322">
    <property type="entry name" value="WD40_repeat_dom_sf"/>
</dbReference>
<accession>A0AAU9LB85</accession>
<dbReference type="GO" id="GO:0006891">
    <property type="term" value="P:intra-Golgi vesicle-mediated transport"/>
    <property type="evidence" value="ECO:0007669"/>
    <property type="project" value="TreeGrafter"/>
</dbReference>
<dbReference type="Proteomes" id="UP001160483">
    <property type="component" value="Unassembled WGS sequence"/>
</dbReference>
<evidence type="ECO:0008006" key="6">
    <source>
        <dbReference type="Google" id="ProtNLM"/>
    </source>
</evidence>
<dbReference type="PROSITE" id="PS50082">
    <property type="entry name" value="WD_REPEATS_2"/>
    <property type="match status" value="1"/>
</dbReference>
<dbReference type="SUPFAM" id="SSF50978">
    <property type="entry name" value="WD40 repeat-like"/>
    <property type="match status" value="1"/>
</dbReference>
<comment type="caution">
    <text evidence="4">The sequence shown here is derived from an EMBL/GenBank/DDBJ whole genome shotgun (WGS) entry which is preliminary data.</text>
</comment>
<dbReference type="AlphaFoldDB" id="A0AAU9LB85"/>
<feature type="repeat" description="WD" evidence="3">
    <location>
        <begin position="11"/>
        <end position="52"/>
    </location>
</feature>
<evidence type="ECO:0000313" key="4">
    <source>
        <dbReference type="EMBL" id="CAH0481482.1"/>
    </source>
</evidence>
<protein>
    <recommendedName>
        <fullName evidence="6">Coatomer WD associated region domain-containing protein</fullName>
    </recommendedName>
</protein>
<dbReference type="InterPro" id="IPR015943">
    <property type="entry name" value="WD40/YVTN_repeat-like_dom_sf"/>
</dbReference>
<keyword evidence="2" id="KW-0677">Repeat</keyword>